<dbReference type="Pfam" id="PF01447">
    <property type="entry name" value="Peptidase_M4"/>
    <property type="match status" value="1"/>
</dbReference>
<evidence type="ECO:0000256" key="13">
    <source>
        <dbReference type="RuleBase" id="RU366073"/>
    </source>
</evidence>
<evidence type="ECO:0000259" key="17">
    <source>
        <dbReference type="Pfam" id="PF07504"/>
    </source>
</evidence>
<dbReference type="InterPro" id="IPR001570">
    <property type="entry name" value="Peptidase_M4_C_domain"/>
</dbReference>
<keyword evidence="7 13" id="KW-0732">Signal</keyword>
<dbReference type="CDD" id="cd09597">
    <property type="entry name" value="M4_TLP"/>
    <property type="match status" value="1"/>
</dbReference>
<dbReference type="InterPro" id="IPR013856">
    <property type="entry name" value="Peptidase_M4_domain"/>
</dbReference>
<feature type="domain" description="Peptidase M4 C-terminal" evidence="15">
    <location>
        <begin position="364"/>
        <end position="526"/>
    </location>
</feature>
<gene>
    <name evidence="18" type="ORF">CKF48_20840</name>
</gene>
<dbReference type="FunFam" id="1.10.390.10:FF:000012">
    <property type="entry name" value="Thermolysin"/>
    <property type="match status" value="1"/>
</dbReference>
<dbReference type="PRINTS" id="PR00730">
    <property type="entry name" value="THERMOLYSIN"/>
</dbReference>
<evidence type="ECO:0000256" key="12">
    <source>
        <dbReference type="PIRSR" id="PIRSR623612-1"/>
    </source>
</evidence>
<dbReference type="GO" id="GO:0046872">
    <property type="term" value="F:metal ion binding"/>
    <property type="evidence" value="ECO:0007669"/>
    <property type="project" value="UniProtKB-UniRule"/>
</dbReference>
<evidence type="ECO:0000256" key="5">
    <source>
        <dbReference type="ARBA" id="ARBA00022670"/>
    </source>
</evidence>
<feature type="signal peptide" evidence="13">
    <location>
        <begin position="1"/>
        <end position="27"/>
    </location>
</feature>
<feature type="chain" id="PRO_5023157437" description="Neutral metalloproteinase" evidence="13">
    <location>
        <begin position="28"/>
        <end position="527"/>
    </location>
</feature>
<dbReference type="Gene3D" id="1.10.390.10">
    <property type="entry name" value="Neutral Protease Domain 2"/>
    <property type="match status" value="1"/>
</dbReference>
<dbReference type="Pfam" id="PF07504">
    <property type="entry name" value="FTP"/>
    <property type="match status" value="1"/>
</dbReference>
<evidence type="ECO:0000256" key="6">
    <source>
        <dbReference type="ARBA" id="ARBA00022723"/>
    </source>
</evidence>
<dbReference type="GO" id="GO:0005576">
    <property type="term" value="C:extracellular region"/>
    <property type="evidence" value="ECO:0007669"/>
    <property type="project" value="UniProtKB-SubCell"/>
</dbReference>
<keyword evidence="5 13" id="KW-0645">Protease</keyword>
<name>A0A286R7V4_9BACI</name>
<keyword evidence="4 13" id="KW-0964">Secreted</keyword>
<protein>
    <recommendedName>
        <fullName evidence="13">Neutral metalloproteinase</fullName>
        <ecNumber evidence="13">3.4.24.-</ecNumber>
    </recommendedName>
</protein>
<dbReference type="PANTHER" id="PTHR33794">
    <property type="entry name" value="BACILLOLYSIN"/>
    <property type="match status" value="1"/>
</dbReference>
<dbReference type="Gene3D" id="3.10.170.10">
    <property type="match status" value="1"/>
</dbReference>
<comment type="similarity">
    <text evidence="3 13">Belongs to the peptidase M4 family.</text>
</comment>
<accession>A0A286R7V4</accession>
<evidence type="ECO:0000256" key="8">
    <source>
        <dbReference type="ARBA" id="ARBA00022801"/>
    </source>
</evidence>
<dbReference type="Pfam" id="PF02868">
    <property type="entry name" value="Peptidase_M4_C"/>
    <property type="match status" value="1"/>
</dbReference>
<dbReference type="GO" id="GO:0006508">
    <property type="term" value="P:proteolysis"/>
    <property type="evidence" value="ECO:0007669"/>
    <property type="project" value="UniProtKB-KW"/>
</dbReference>
<keyword evidence="10" id="KW-0106">Calcium</keyword>
<evidence type="ECO:0000313" key="19">
    <source>
        <dbReference type="Proteomes" id="UP000215137"/>
    </source>
</evidence>
<evidence type="ECO:0000313" key="18">
    <source>
        <dbReference type="EMBL" id="ASV69541.1"/>
    </source>
</evidence>
<organism evidence="18 19">
    <name type="scientific">Cytobacillus kochii</name>
    <dbReference type="NCBI Taxonomy" id="859143"/>
    <lineage>
        <taxon>Bacteria</taxon>
        <taxon>Bacillati</taxon>
        <taxon>Bacillota</taxon>
        <taxon>Bacilli</taxon>
        <taxon>Bacillales</taxon>
        <taxon>Bacillaceae</taxon>
        <taxon>Cytobacillus</taxon>
    </lineage>
</organism>
<feature type="domain" description="PepSY" evidence="16">
    <location>
        <begin position="143"/>
        <end position="215"/>
    </location>
</feature>
<evidence type="ECO:0000256" key="11">
    <source>
        <dbReference type="ARBA" id="ARBA00023049"/>
    </source>
</evidence>
<dbReference type="InterPro" id="IPR050728">
    <property type="entry name" value="Zinc_Metalloprotease_M4"/>
</dbReference>
<evidence type="ECO:0000256" key="10">
    <source>
        <dbReference type="ARBA" id="ARBA00022837"/>
    </source>
</evidence>
<comment type="cofactor">
    <cofactor evidence="1 13">
        <name>Zn(2+)</name>
        <dbReference type="ChEBI" id="CHEBI:29105"/>
    </cofactor>
</comment>
<feature type="domain" description="Peptidase M4" evidence="14">
    <location>
        <begin position="224"/>
        <end position="361"/>
    </location>
</feature>
<feature type="domain" description="FTP" evidence="17">
    <location>
        <begin position="78"/>
        <end position="127"/>
    </location>
</feature>
<evidence type="ECO:0000256" key="7">
    <source>
        <dbReference type="ARBA" id="ARBA00022729"/>
    </source>
</evidence>
<feature type="active site" evidence="12">
    <location>
        <position position="354"/>
    </location>
</feature>
<dbReference type="Pfam" id="PF03413">
    <property type="entry name" value="PepSY"/>
    <property type="match status" value="1"/>
</dbReference>
<dbReference type="OrthoDB" id="291295at2"/>
<evidence type="ECO:0000259" key="14">
    <source>
        <dbReference type="Pfam" id="PF01447"/>
    </source>
</evidence>
<comment type="subcellular location">
    <subcellularLocation>
        <location evidence="2 13">Secreted</location>
    </subcellularLocation>
</comment>
<reference evidence="18 19" key="1">
    <citation type="submission" date="2017-08" db="EMBL/GenBank/DDBJ databases">
        <title>Complete Genome Sequence of Bacillus kochii Oregon-R-modENCODE STRAIN BDGP4, isolated from Drosophila melanogaster gut.</title>
        <authorList>
            <person name="Wan K.H."/>
            <person name="Yu C."/>
            <person name="Park S."/>
            <person name="Hammonds A.S."/>
            <person name="Booth B.W."/>
            <person name="Celniker S.E."/>
        </authorList>
    </citation>
    <scope>NUCLEOTIDE SEQUENCE [LARGE SCALE GENOMIC DNA]</scope>
    <source>
        <strain evidence="18 19">BDGP4</strain>
    </source>
</reference>
<evidence type="ECO:0000256" key="9">
    <source>
        <dbReference type="ARBA" id="ARBA00022833"/>
    </source>
</evidence>
<evidence type="ECO:0000256" key="3">
    <source>
        <dbReference type="ARBA" id="ARBA00009388"/>
    </source>
</evidence>
<dbReference type="AlphaFoldDB" id="A0A286R7V4"/>
<keyword evidence="8 13" id="KW-0378">Hydrolase</keyword>
<proteinExistence type="inferred from homology"/>
<evidence type="ECO:0000259" key="15">
    <source>
        <dbReference type="Pfam" id="PF02868"/>
    </source>
</evidence>
<keyword evidence="11 13" id="KW-0482">Metalloprotease</keyword>
<dbReference type="InterPro" id="IPR025711">
    <property type="entry name" value="PepSY"/>
</dbReference>
<dbReference type="InterPro" id="IPR027268">
    <property type="entry name" value="Peptidase_M4/M1_CTD_sf"/>
</dbReference>
<dbReference type="Gene3D" id="3.10.450.490">
    <property type="match status" value="1"/>
</dbReference>
<evidence type="ECO:0000256" key="1">
    <source>
        <dbReference type="ARBA" id="ARBA00001947"/>
    </source>
</evidence>
<dbReference type="EC" id="3.4.24.-" evidence="13"/>
<feature type="active site" description="Proton donor" evidence="12">
    <location>
        <position position="442"/>
    </location>
</feature>
<dbReference type="SUPFAM" id="SSF55486">
    <property type="entry name" value="Metalloproteases ('zincins'), catalytic domain"/>
    <property type="match status" value="1"/>
</dbReference>
<keyword evidence="9 13" id="KW-0862">Zinc</keyword>
<dbReference type="InterPro" id="IPR023612">
    <property type="entry name" value="Peptidase_M4"/>
</dbReference>
<dbReference type="InterPro" id="IPR011096">
    <property type="entry name" value="FTP_domain"/>
</dbReference>
<dbReference type="Proteomes" id="UP000215137">
    <property type="component" value="Chromosome"/>
</dbReference>
<evidence type="ECO:0000256" key="4">
    <source>
        <dbReference type="ARBA" id="ARBA00022525"/>
    </source>
</evidence>
<evidence type="ECO:0000256" key="2">
    <source>
        <dbReference type="ARBA" id="ARBA00004613"/>
    </source>
</evidence>
<comment type="function">
    <text evidence="13">Extracellular zinc metalloprotease.</text>
</comment>
<keyword evidence="6" id="KW-0479">Metal-binding</keyword>
<dbReference type="KEGG" id="bko:CKF48_20840"/>
<sequence>MSIKTKVLSTAFILGMLASPIQGQVYANESQTKLNSHSSNLTEHMQASEIVQPKQVLESYLLSKSKQFNLSNKQISESFTVKDYEFDKNENFHHYRLQQLYKGIPIYGAEQTFNIRTDSDKVSFYGEVVSDIDVEIKTSSEQISEKKAISIATAGIEASIGEVKQYDSEVTAEKFIYKFNDNYYPVYLVKASTTSPEVGYWHYFVNIENGQIIDSFNAANEITAFGYGVFGDKQMFKASYIDGLFKMYDQTRGDGVITYDYDNNINEDIVSRSKLFTDGAAVDAHANSQKTYDYYQKTFDRNSVDDQGQRLLSRVHVGDNWNNASWNGVYMSYGDGDGIRFHPLAGGLDVAAHEMSHGVIQHTAGLIYRNESGALNESFADIFGAMVDRDDWIIGEDIMANGAIGLRSMEDPASLIENRTQQPYPDHWDRRYTGSLDNGGVHINSSINNKAAYLVSEGGEHYGVEVTGVGREKTEQIYYRALSVYLTPNSTFAMMRQAAIDAAEDLYGEDSAAVTAVEQAYNAVGVQ</sequence>
<dbReference type="GO" id="GO:0004222">
    <property type="term" value="F:metalloendopeptidase activity"/>
    <property type="evidence" value="ECO:0007669"/>
    <property type="project" value="UniProtKB-UniRule"/>
</dbReference>
<evidence type="ECO:0000259" key="16">
    <source>
        <dbReference type="Pfam" id="PF03413"/>
    </source>
</evidence>
<dbReference type="PANTHER" id="PTHR33794:SF3">
    <property type="entry name" value="NEUTRAL PROTEASE B"/>
    <property type="match status" value="1"/>
</dbReference>
<keyword evidence="19" id="KW-1185">Reference proteome</keyword>
<dbReference type="EMBL" id="CP022983">
    <property type="protein sequence ID" value="ASV69541.1"/>
    <property type="molecule type" value="Genomic_DNA"/>
</dbReference>